<evidence type="ECO:0000313" key="12">
    <source>
        <dbReference type="EMBL" id="STZ64173.1"/>
    </source>
</evidence>
<reference evidence="15 16" key="4">
    <citation type="submission" date="2018-06" db="EMBL/GenBank/DDBJ databases">
        <authorList>
            <consortium name="Pathogen Informatics"/>
            <person name="Doyle S."/>
        </authorList>
    </citation>
    <scope>NUCLEOTIDE SEQUENCE [LARGE SCALE GENOMIC DNA]</scope>
    <source>
        <strain evidence="12 16">NCTC10359</strain>
        <strain evidence="11 15">NCTC7911</strain>
    </source>
</reference>
<name>A0A1B8Q7X3_MORLA</name>
<comment type="subunit">
    <text evidence="6">Part of the 30S ribosomal subunit. Contacts proteins S9 and S11.</text>
</comment>
<dbReference type="PANTHER" id="PTHR11205">
    <property type="entry name" value="RIBOSOMAL PROTEIN S7"/>
    <property type="match status" value="1"/>
</dbReference>
<keyword evidence="5 6" id="KW-0687">Ribonucleoprotein</keyword>
<dbReference type="RefSeq" id="WP_062500173.1">
    <property type="nucleotide sequence ID" value="NZ_JARDJM010000081.1"/>
</dbReference>
<protein>
    <recommendedName>
        <fullName evidence="6">Small ribosomal subunit protein uS7</fullName>
    </recommendedName>
</protein>
<evidence type="ECO:0000256" key="6">
    <source>
        <dbReference type="HAMAP-Rule" id="MF_00480"/>
    </source>
</evidence>
<evidence type="ECO:0000313" key="9">
    <source>
        <dbReference type="EMBL" id="OBX66828.1"/>
    </source>
</evidence>
<evidence type="ECO:0000313" key="15">
    <source>
        <dbReference type="Proteomes" id="UP000254107"/>
    </source>
</evidence>
<gene>
    <name evidence="6 11" type="primary">rpsG</name>
    <name evidence="9" type="ORF">A9309_12475</name>
    <name evidence="10" type="ORF">B5J94_13255</name>
    <name evidence="12" type="ORF">NCTC10359_02621</name>
    <name evidence="11" type="ORF">NCTC7911_02771</name>
</gene>
<feature type="domain" description="Small ribosomal subunit protein uS7" evidence="8">
    <location>
        <begin position="2"/>
        <end position="150"/>
    </location>
</feature>
<dbReference type="NCBIfam" id="TIGR01029">
    <property type="entry name" value="rpsG_bact"/>
    <property type="match status" value="1"/>
</dbReference>
<dbReference type="GO" id="GO:0015935">
    <property type="term" value="C:small ribosomal subunit"/>
    <property type="evidence" value="ECO:0007669"/>
    <property type="project" value="InterPro"/>
</dbReference>
<keyword evidence="3 6" id="KW-0694">RNA-binding</keyword>
<evidence type="ECO:0000256" key="3">
    <source>
        <dbReference type="ARBA" id="ARBA00022884"/>
    </source>
</evidence>
<evidence type="ECO:0000313" key="13">
    <source>
        <dbReference type="Proteomes" id="UP000092607"/>
    </source>
</evidence>
<evidence type="ECO:0000256" key="2">
    <source>
        <dbReference type="ARBA" id="ARBA00022730"/>
    </source>
</evidence>
<dbReference type="GO" id="GO:0019843">
    <property type="term" value="F:rRNA binding"/>
    <property type="evidence" value="ECO:0007669"/>
    <property type="project" value="UniProtKB-UniRule"/>
</dbReference>
<reference evidence="10" key="3">
    <citation type="submission" date="2017-03" db="EMBL/GenBank/DDBJ databases">
        <authorList>
            <person name="Afonso C.L."/>
            <person name="Miller P.J."/>
            <person name="Scott M.A."/>
            <person name="Spackman E."/>
            <person name="Goraichik I."/>
            <person name="Dimitrov K.M."/>
            <person name="Suarez D.L."/>
            <person name="Swayne D.E."/>
        </authorList>
    </citation>
    <scope>NUCLEOTIDE SEQUENCE</scope>
    <source>
        <strain evidence="10">CCUG 4441</strain>
    </source>
</reference>
<dbReference type="EMBL" id="LZMS01000009">
    <property type="protein sequence ID" value="OBX66828.1"/>
    <property type="molecule type" value="Genomic_DNA"/>
</dbReference>
<evidence type="ECO:0000313" key="10">
    <source>
        <dbReference type="EMBL" id="OPH33327.1"/>
    </source>
</evidence>
<dbReference type="GO" id="GO:0006412">
    <property type="term" value="P:translation"/>
    <property type="evidence" value="ECO:0007669"/>
    <property type="project" value="UniProtKB-UniRule"/>
</dbReference>
<dbReference type="InterPro" id="IPR036823">
    <property type="entry name" value="Ribosomal_uS7_dom_sf"/>
</dbReference>
<dbReference type="InterPro" id="IPR023798">
    <property type="entry name" value="Ribosomal_uS7_dom"/>
</dbReference>
<evidence type="ECO:0000256" key="5">
    <source>
        <dbReference type="ARBA" id="ARBA00023274"/>
    </source>
</evidence>
<dbReference type="PIRSF" id="PIRSF002122">
    <property type="entry name" value="RPS7p_RPS7a_RPS5e_RPS7o"/>
    <property type="match status" value="1"/>
</dbReference>
<dbReference type="Proteomes" id="UP000254437">
    <property type="component" value="Unassembled WGS sequence"/>
</dbReference>
<evidence type="ECO:0000256" key="7">
    <source>
        <dbReference type="RuleBase" id="RU003619"/>
    </source>
</evidence>
<dbReference type="SUPFAM" id="SSF47973">
    <property type="entry name" value="Ribosomal protein S7"/>
    <property type="match status" value="1"/>
</dbReference>
<dbReference type="FunFam" id="1.10.455.10:FF:000001">
    <property type="entry name" value="30S ribosomal protein S7"/>
    <property type="match status" value="1"/>
</dbReference>
<comment type="function">
    <text evidence="6">One of the primary rRNA binding proteins, it binds directly to 16S rRNA where it nucleates assembly of the head domain of the 30S subunit. Is located at the subunit interface close to the decoding center, probably blocks exit of the E-site tRNA.</text>
</comment>
<dbReference type="CDD" id="cd14869">
    <property type="entry name" value="uS7_Bacteria"/>
    <property type="match status" value="1"/>
</dbReference>
<proteinExistence type="inferred from homology"/>
<dbReference type="GeneID" id="302271259"/>
<keyword evidence="4 6" id="KW-0689">Ribosomal protein</keyword>
<dbReference type="AlphaFoldDB" id="A0A1B8Q7X3"/>
<dbReference type="GO" id="GO:0003735">
    <property type="term" value="F:structural constituent of ribosome"/>
    <property type="evidence" value="ECO:0007669"/>
    <property type="project" value="InterPro"/>
</dbReference>
<evidence type="ECO:0000256" key="1">
    <source>
        <dbReference type="ARBA" id="ARBA00007151"/>
    </source>
</evidence>
<evidence type="ECO:0000259" key="8">
    <source>
        <dbReference type="Pfam" id="PF00177"/>
    </source>
</evidence>
<keyword evidence="2 6" id="KW-0699">rRNA-binding</keyword>
<dbReference type="Pfam" id="PF00177">
    <property type="entry name" value="Ribosomal_S7"/>
    <property type="match status" value="1"/>
</dbReference>
<sequence>MPRRRVVAAREILPDPKFGSQTIAKFINHVMVDGKKSVAEKIVYGALESVAAKRNIEDPVAFFEEVLESVRPTVEVKARRVGGATYQVPMEVRPSRRTALAMRWLADAAAKRSEKSMALRLAGELNDAAEGKGAAIKKRDDVHRMADANKAFSHFRF</sequence>
<dbReference type="EMBL" id="MXAN01000120">
    <property type="protein sequence ID" value="OPH33327.1"/>
    <property type="molecule type" value="Genomic_DNA"/>
</dbReference>
<evidence type="ECO:0000256" key="4">
    <source>
        <dbReference type="ARBA" id="ARBA00022980"/>
    </source>
</evidence>
<dbReference type="PROSITE" id="PS00052">
    <property type="entry name" value="RIBOSOMAL_S7"/>
    <property type="match status" value="1"/>
</dbReference>
<reference evidence="9 13" key="1">
    <citation type="submission" date="2016-06" db="EMBL/GenBank/DDBJ databases">
        <title>Draft genome of Moraxella lacunata CCUG 57757A.</title>
        <authorList>
            <person name="Salva-Serra F."/>
            <person name="Engstrom-Jakobsson H."/>
            <person name="Thorell K."/>
            <person name="Gonzales-Siles L."/>
            <person name="Karlsson R."/>
            <person name="Boulund F."/>
            <person name="Engstrand L."/>
            <person name="Kristiansson E."/>
            <person name="Moore E."/>
        </authorList>
    </citation>
    <scope>NUCLEOTIDE SEQUENCE [LARGE SCALE GENOMIC DNA]</scope>
    <source>
        <strain evidence="9 13">CCUG 57757A</strain>
    </source>
</reference>
<dbReference type="Gene3D" id="1.10.455.10">
    <property type="entry name" value="Ribosomal protein S7 domain"/>
    <property type="match status" value="1"/>
</dbReference>
<keyword evidence="15" id="KW-1185">Reference proteome</keyword>
<evidence type="ECO:0000313" key="11">
    <source>
        <dbReference type="EMBL" id="STZ01344.1"/>
    </source>
</evidence>
<dbReference type="Proteomes" id="UP000254107">
    <property type="component" value="Unassembled WGS sequence"/>
</dbReference>
<evidence type="ECO:0000313" key="16">
    <source>
        <dbReference type="Proteomes" id="UP000254437"/>
    </source>
</evidence>
<dbReference type="EMBL" id="UGQC01000001">
    <property type="protein sequence ID" value="STZ01344.1"/>
    <property type="molecule type" value="Genomic_DNA"/>
</dbReference>
<dbReference type="Proteomes" id="UP000092607">
    <property type="component" value="Unassembled WGS sequence"/>
</dbReference>
<organism evidence="9 13">
    <name type="scientific">Moraxella lacunata</name>
    <dbReference type="NCBI Taxonomy" id="477"/>
    <lineage>
        <taxon>Bacteria</taxon>
        <taxon>Pseudomonadati</taxon>
        <taxon>Pseudomonadota</taxon>
        <taxon>Gammaproteobacteria</taxon>
        <taxon>Moraxellales</taxon>
        <taxon>Moraxellaceae</taxon>
        <taxon>Moraxella</taxon>
    </lineage>
</organism>
<reference evidence="14" key="2">
    <citation type="submission" date="2017-03" db="EMBL/GenBank/DDBJ databases">
        <title>Draft genome sequence of Moraxella equi CCUG 4950T type strain.</title>
        <authorList>
            <person name="Salva-Serra F."/>
            <person name="Engstrom-Jakobsson H."/>
            <person name="Thorell K."/>
            <person name="Jaen-Luchoro D."/>
            <person name="Gonzales-Siles L."/>
            <person name="Karlsson R."/>
            <person name="Yazdan S."/>
            <person name="Boulund F."/>
            <person name="Johnning A."/>
            <person name="Engstrand L."/>
            <person name="Kristiansson E."/>
            <person name="Moore E."/>
        </authorList>
    </citation>
    <scope>NUCLEOTIDE SEQUENCE [LARGE SCALE GENOMIC DNA]</scope>
    <source>
        <strain evidence="14">CCUG 4441</strain>
    </source>
</reference>
<comment type="similarity">
    <text evidence="1 6 7">Belongs to the universal ribosomal protein uS7 family.</text>
</comment>
<dbReference type="OrthoDB" id="9807653at2"/>
<dbReference type="HAMAP" id="MF_00480_B">
    <property type="entry name" value="Ribosomal_uS7_B"/>
    <property type="match status" value="1"/>
</dbReference>
<dbReference type="InterPro" id="IPR000235">
    <property type="entry name" value="Ribosomal_uS7"/>
</dbReference>
<evidence type="ECO:0000313" key="14">
    <source>
        <dbReference type="Proteomes" id="UP000191025"/>
    </source>
</evidence>
<dbReference type="GO" id="GO:0000049">
    <property type="term" value="F:tRNA binding"/>
    <property type="evidence" value="ECO:0007669"/>
    <property type="project" value="UniProtKB-UniRule"/>
</dbReference>
<dbReference type="InterPro" id="IPR005717">
    <property type="entry name" value="Ribosomal_uS7_bac/org-type"/>
</dbReference>
<accession>A0A1B8Q7X3</accession>
<dbReference type="InterPro" id="IPR020606">
    <property type="entry name" value="Ribosomal_uS7_CS"/>
</dbReference>
<keyword evidence="6" id="KW-0820">tRNA-binding</keyword>
<dbReference type="STRING" id="477.A9309_12475"/>
<dbReference type="Proteomes" id="UP000191025">
    <property type="component" value="Unassembled WGS sequence"/>
</dbReference>
<dbReference type="EMBL" id="UGQU01000004">
    <property type="protein sequence ID" value="STZ64173.1"/>
    <property type="molecule type" value="Genomic_DNA"/>
</dbReference>